<reference evidence="2" key="1">
    <citation type="submission" date="2016-10" db="EMBL/GenBank/DDBJ databases">
        <authorList>
            <person name="Varghese N."/>
            <person name="Submissions S."/>
        </authorList>
    </citation>
    <scope>NUCLEOTIDE SEQUENCE [LARGE SCALE GENOMIC DNA]</scope>
    <source>
        <strain evidence="2">CGMCC 1.10783</strain>
    </source>
</reference>
<dbReference type="EMBL" id="FNEI01000001">
    <property type="protein sequence ID" value="SDI11447.1"/>
    <property type="molecule type" value="Genomic_DNA"/>
</dbReference>
<proteinExistence type="predicted"/>
<accession>A0A1G8HXW5</accession>
<keyword evidence="2" id="KW-1185">Reference proteome</keyword>
<dbReference type="RefSeq" id="WP_074586009.1">
    <property type="nucleotide sequence ID" value="NZ_FNEI01000001.1"/>
</dbReference>
<dbReference type="Proteomes" id="UP000182130">
    <property type="component" value="Unassembled WGS sequence"/>
</dbReference>
<organism evidence="1 2">
    <name type="scientific">Arthrobacter cupressi</name>
    <dbReference type="NCBI Taxonomy" id="1045773"/>
    <lineage>
        <taxon>Bacteria</taxon>
        <taxon>Bacillati</taxon>
        <taxon>Actinomycetota</taxon>
        <taxon>Actinomycetes</taxon>
        <taxon>Micrococcales</taxon>
        <taxon>Micrococcaceae</taxon>
        <taxon>Arthrobacter</taxon>
    </lineage>
</organism>
<protein>
    <submittedName>
        <fullName evidence="1">Uncharacterized protein</fullName>
    </submittedName>
</protein>
<gene>
    <name evidence="1" type="ORF">SAMN05216555_10165</name>
</gene>
<sequence>MTKQAAPKTDHGTEYHVHYLDAESGRLGHETFDHLAEAERFADSKLSAPASWATVDAVPAAREGRLVA</sequence>
<dbReference type="OrthoDB" id="4952198at2"/>
<evidence type="ECO:0000313" key="2">
    <source>
        <dbReference type="Proteomes" id="UP000182130"/>
    </source>
</evidence>
<evidence type="ECO:0000313" key="1">
    <source>
        <dbReference type="EMBL" id="SDI11447.1"/>
    </source>
</evidence>
<dbReference type="STRING" id="1045773.SAMN05216555_10165"/>
<dbReference type="AlphaFoldDB" id="A0A1G8HXW5"/>
<name>A0A1G8HXW5_9MICC</name>